<reference evidence="4 5" key="1">
    <citation type="submission" date="2020-08" db="EMBL/GenBank/DDBJ databases">
        <title>Genomic Encyclopedia of Type Strains, Phase IV (KMG-IV): sequencing the most valuable type-strain genomes for metagenomic binning, comparative biology and taxonomic classification.</title>
        <authorList>
            <person name="Goeker M."/>
        </authorList>
    </citation>
    <scope>NUCLEOTIDE SEQUENCE [LARGE SCALE GENOMIC DNA]</scope>
    <source>
        <strain evidence="4 5">DSM 12141</strain>
    </source>
</reference>
<dbReference type="Pfam" id="PF12833">
    <property type="entry name" value="HTH_18"/>
    <property type="match status" value="1"/>
</dbReference>
<dbReference type="SUPFAM" id="SSF46689">
    <property type="entry name" value="Homeodomain-like"/>
    <property type="match status" value="2"/>
</dbReference>
<dbReference type="Gene3D" id="1.10.10.60">
    <property type="entry name" value="Homeodomain-like"/>
    <property type="match status" value="1"/>
</dbReference>
<evidence type="ECO:0000256" key="1">
    <source>
        <dbReference type="ARBA" id="ARBA00023015"/>
    </source>
</evidence>
<dbReference type="EMBL" id="JACHIB010000029">
    <property type="protein sequence ID" value="MBB6085494.1"/>
    <property type="molecule type" value="Genomic_DNA"/>
</dbReference>
<dbReference type="Gene3D" id="3.40.50.880">
    <property type="match status" value="1"/>
</dbReference>
<comment type="caution">
    <text evidence="4">The sequence shown here is derived from an EMBL/GenBank/DDBJ whole genome shotgun (WGS) entry which is preliminary data.</text>
</comment>
<dbReference type="CDD" id="cd03136">
    <property type="entry name" value="GATase1_AraC_ArgR_like"/>
    <property type="match status" value="1"/>
</dbReference>
<dbReference type="GO" id="GO:0003700">
    <property type="term" value="F:DNA-binding transcription factor activity"/>
    <property type="evidence" value="ECO:0007669"/>
    <property type="project" value="InterPro"/>
</dbReference>
<dbReference type="SMART" id="SM00342">
    <property type="entry name" value="HTH_ARAC"/>
    <property type="match status" value="1"/>
</dbReference>
<keyword evidence="1" id="KW-0805">Transcription regulation</keyword>
<keyword evidence="2" id="KW-0804">Transcription</keyword>
<dbReference type="InterPro" id="IPR029062">
    <property type="entry name" value="Class_I_gatase-like"/>
</dbReference>
<dbReference type="PANTHER" id="PTHR43130:SF3">
    <property type="entry name" value="HTH-TYPE TRANSCRIPTIONAL REGULATOR RV1931C"/>
    <property type="match status" value="1"/>
</dbReference>
<accession>A0A7W9TRH6</accession>
<dbReference type="InterPro" id="IPR009057">
    <property type="entry name" value="Homeodomain-like_sf"/>
</dbReference>
<dbReference type="PROSITE" id="PS01124">
    <property type="entry name" value="HTH_ARAC_FAMILY_2"/>
    <property type="match status" value="1"/>
</dbReference>
<dbReference type="InterPro" id="IPR018060">
    <property type="entry name" value="HTH_AraC"/>
</dbReference>
<feature type="domain" description="HTH araC/xylS-type" evidence="3">
    <location>
        <begin position="223"/>
        <end position="321"/>
    </location>
</feature>
<dbReference type="InterPro" id="IPR052158">
    <property type="entry name" value="INH-QAR"/>
</dbReference>
<organism evidence="4 5">
    <name type="scientific">Castellaniella defragrans</name>
    <name type="common">Alcaligenes defragrans</name>
    <dbReference type="NCBI Taxonomy" id="75697"/>
    <lineage>
        <taxon>Bacteria</taxon>
        <taxon>Pseudomonadati</taxon>
        <taxon>Pseudomonadota</taxon>
        <taxon>Betaproteobacteria</taxon>
        <taxon>Burkholderiales</taxon>
        <taxon>Alcaligenaceae</taxon>
        <taxon>Castellaniella</taxon>
    </lineage>
</organism>
<protein>
    <submittedName>
        <fullName evidence="4">Transcriptional regulator GlxA family with amidase domain</fullName>
    </submittedName>
</protein>
<proteinExistence type="predicted"/>
<sequence>MDKGPVRFGFILLPHFTLTAFSGMLDVLRLAGDEGDHSRPLRCSWQVIDETLTPVRSSSGIQVVPSETLGDPARFDYLVVVGGLLTRPPVNPGLLEFIRQAARADVTLVGLCTGVFTLMQAGVLAGHRICISWFHYWDFLERFPATDPGLVCADRLYVFDRRRITCSGGRASIDVAAEILGRHIDRSIVQKALRILQVDDAGRANAAQPLPPGAQPATHPVVRRAVLLMEQHVGRALGLGELAGRLGISVRHLERLFKEATGQSPQAYARGIRLRLAAWMLTHTQKTISAIASDCGFSDASHLGREFRAAFLMSPSAWRERAQLPDALLPPRGGEADTLSEVFPDRREFF</sequence>
<dbReference type="Proteomes" id="UP000541136">
    <property type="component" value="Unassembled WGS sequence"/>
</dbReference>
<evidence type="ECO:0000313" key="5">
    <source>
        <dbReference type="Proteomes" id="UP000541136"/>
    </source>
</evidence>
<gene>
    <name evidence="4" type="ORF">HNR28_003555</name>
</gene>
<name>A0A7W9TRH6_CASDE</name>
<evidence type="ECO:0000259" key="3">
    <source>
        <dbReference type="PROSITE" id="PS01124"/>
    </source>
</evidence>
<evidence type="ECO:0000313" key="4">
    <source>
        <dbReference type="EMBL" id="MBB6085494.1"/>
    </source>
</evidence>
<dbReference type="InterPro" id="IPR002818">
    <property type="entry name" value="DJ-1/PfpI"/>
</dbReference>
<evidence type="ECO:0000256" key="2">
    <source>
        <dbReference type="ARBA" id="ARBA00023163"/>
    </source>
</evidence>
<dbReference type="PANTHER" id="PTHR43130">
    <property type="entry name" value="ARAC-FAMILY TRANSCRIPTIONAL REGULATOR"/>
    <property type="match status" value="1"/>
</dbReference>
<dbReference type="RefSeq" id="WP_244978348.1">
    <property type="nucleotide sequence ID" value="NZ_JACHIB010000029.1"/>
</dbReference>
<dbReference type="SUPFAM" id="SSF52317">
    <property type="entry name" value="Class I glutamine amidotransferase-like"/>
    <property type="match status" value="1"/>
</dbReference>
<dbReference type="Pfam" id="PF01965">
    <property type="entry name" value="DJ-1_PfpI"/>
    <property type="match status" value="1"/>
</dbReference>
<dbReference type="GO" id="GO:0043565">
    <property type="term" value="F:sequence-specific DNA binding"/>
    <property type="evidence" value="ECO:0007669"/>
    <property type="project" value="InterPro"/>
</dbReference>
<dbReference type="AlphaFoldDB" id="A0A7W9TRH6"/>